<name>A0ACC3Z213_COLTU</name>
<gene>
    <name evidence="1" type="ORF">CTRU02_207840</name>
</gene>
<dbReference type="Proteomes" id="UP000805649">
    <property type="component" value="Unassembled WGS sequence"/>
</dbReference>
<protein>
    <submittedName>
        <fullName evidence="1">C2H2 type zinc finger domain-containing protein</fullName>
    </submittedName>
</protein>
<evidence type="ECO:0000313" key="2">
    <source>
        <dbReference type="Proteomes" id="UP000805649"/>
    </source>
</evidence>
<dbReference type="EMBL" id="VUJX02000004">
    <property type="protein sequence ID" value="KAL0938109.1"/>
    <property type="molecule type" value="Genomic_DNA"/>
</dbReference>
<evidence type="ECO:0000313" key="1">
    <source>
        <dbReference type="EMBL" id="KAL0938109.1"/>
    </source>
</evidence>
<reference evidence="1 2" key="1">
    <citation type="journal article" date="2020" name="Phytopathology">
        <title>Genome Sequence Resources of Colletotrichum truncatum, C. plurivorum, C. musicola, and C. sojae: Four Species Pathogenic to Soybean (Glycine max).</title>
        <authorList>
            <person name="Rogerio F."/>
            <person name="Boufleur T.R."/>
            <person name="Ciampi-Guillardi M."/>
            <person name="Sukno S.A."/>
            <person name="Thon M.R."/>
            <person name="Massola Junior N.S."/>
            <person name="Baroncelli R."/>
        </authorList>
    </citation>
    <scope>NUCLEOTIDE SEQUENCE [LARGE SCALE GENOMIC DNA]</scope>
    <source>
        <strain evidence="1 2">CMES1059</strain>
    </source>
</reference>
<sequence length="641" mass="71912">MSEAIQSYAVVDKPTASHLPTATSITTANPEDPDIASRPCSPPNVPSKEDAVAFAWNPSSEKISQTQPIFVSHDHDLLRHHNPRFDINESVWTGIQDFLESKGTASDNFILPSLAIANVFLGLFFERFYEQSPVLHIPTLETKQLSPALLSIMIAIGATYSHLRQTRRFSILLFYRSHQNLQDLVSRDRRLTRDPQIIYSYALMCYTGLWCGNKGAFEIAEASRGTLVTYIRRLPEHHIKASDAAINDTRKRWRDWALSESRRRLRWYVFMLDSQFPAILNMRGMMSTSEVHNWQVPCEETFWQAPGASEWGKLLGTESHPPTIKLITLYVKAKSLQAMNMPPNSLKANPWTVFLVISLLASRALDCSQDWATPTARMLVDEYDDADSSNNKESADWFDNVLMFSISNLRQEIRASLEYWGRAVVPVDDECQGDRWGVNQYFSRASGVLVGLVHLHLDISISDLQDALGKSGPHAVEEALSRFRLHLRHPLMTSDYLKPRGESSDRLPQSFTGNNLKVNSVFGRAIADITAITDNLLLQTATPYSILGVFLNCVVLWALVKTSTKEERVLLKTYLDSTEIALSVAGKPELKNTLSFALESSDISLENADAILMHAAQNIAKLGTWGASLNLALLLQLKAFC</sequence>
<organism evidence="1 2">
    <name type="scientific">Colletotrichum truncatum</name>
    <name type="common">Anthracnose fungus</name>
    <name type="synonym">Colletotrichum capsici</name>
    <dbReference type="NCBI Taxonomy" id="5467"/>
    <lineage>
        <taxon>Eukaryota</taxon>
        <taxon>Fungi</taxon>
        <taxon>Dikarya</taxon>
        <taxon>Ascomycota</taxon>
        <taxon>Pezizomycotina</taxon>
        <taxon>Sordariomycetes</taxon>
        <taxon>Hypocreomycetidae</taxon>
        <taxon>Glomerellales</taxon>
        <taxon>Glomerellaceae</taxon>
        <taxon>Colletotrichum</taxon>
        <taxon>Colletotrichum truncatum species complex</taxon>
    </lineage>
</organism>
<proteinExistence type="predicted"/>
<accession>A0ACC3Z213</accession>
<keyword evidence="2" id="KW-1185">Reference proteome</keyword>
<comment type="caution">
    <text evidence="1">The sequence shown here is derived from an EMBL/GenBank/DDBJ whole genome shotgun (WGS) entry which is preliminary data.</text>
</comment>